<dbReference type="NCBIfam" id="NF040700">
    <property type="entry name" value="VPA1262_N_dom"/>
    <property type="match status" value="1"/>
</dbReference>
<gene>
    <name evidence="1" type="ORF">QN243_10015</name>
</gene>
<dbReference type="Proteomes" id="UP001302020">
    <property type="component" value="Chromosome"/>
</dbReference>
<evidence type="ECO:0000313" key="1">
    <source>
        <dbReference type="EMBL" id="WOS42741.1"/>
    </source>
</evidence>
<name>A0ABZ0JSF5_9XANT</name>
<proteinExistence type="predicted"/>
<protein>
    <submittedName>
        <fullName evidence="1">VPA1262 family N-terminal domain-containing protein</fullName>
    </submittedName>
</protein>
<reference evidence="1 2" key="1">
    <citation type="submission" date="2023-05" db="EMBL/GenBank/DDBJ databases">
        <title>Xanthomonas rydalmerenesis sp. nov., a novel Xanthomonas species isolated from Fragaria x ananassa.</title>
        <authorList>
            <person name="McKnight D.J.E."/>
            <person name="Wong-Bajracharya J."/>
            <person name="Okoh E.B."/>
            <person name="Snijders F."/>
            <person name="Lidbetter F."/>
            <person name="Webster J."/>
            <person name="Djordjevic S.P."/>
            <person name="Bogema D.R."/>
            <person name="Chapman T.A."/>
        </authorList>
    </citation>
    <scope>NUCLEOTIDE SEQUENCE [LARGE SCALE GENOMIC DNA]</scope>
    <source>
        <strain evidence="1 2">DAR34883</strain>
    </source>
</reference>
<dbReference type="RefSeq" id="WP_317845209.1">
    <property type="nucleotide sequence ID" value="NZ_CP126170.1"/>
</dbReference>
<dbReference type="EMBL" id="CP126172">
    <property type="protein sequence ID" value="WOS42741.1"/>
    <property type="molecule type" value="Genomic_DNA"/>
</dbReference>
<evidence type="ECO:0000313" key="2">
    <source>
        <dbReference type="Proteomes" id="UP001302020"/>
    </source>
</evidence>
<keyword evidence="2" id="KW-1185">Reference proteome</keyword>
<sequence>MKSQEQGVIAAEEHQGWAVIRLVTIGNKDEIGRLLFATVTELASDRPAPAAMRGVNRFEMKKGGEKLNFRRTVLAKHDAIRWYRSLEEGTVATPVPTRPEDREKYDGLSMRVTRLDDSQPWPKLGLPIREEFFGPEAEASSNPAPFLGSVPSRLHRRFGDRAGFESFLANGDAQAFVAKRMHVDLDEYPEYLGSAVYIAPDPVIRQIDSFMVPPGDGYGERIVHRFVPHAGQRLDGVRITAFDKEARLLTHFETIPVPADGIVELDKGTCMGQYGFVVTHERHGVLAYQPLVSFIRQLHLNIHAKSASRRLVRVPLGDAENAPVIEYPAAPESSLASTSVFGEPVAPSTNERVEREARMRERRAEARRLGQRWFPEGSRAEAAGFVQGLLRGARSRVVIADPYLSTLQLGQFLYAVHGSTVGVTLLTTKLAFTPNPSRTRSSMLQAFKDSLKDLQKHQKLTPRVHVIPASSLHDRFLVVDDEVWLIGNSLNALGEKASMVVRLPYPDEVIERLQGLITGTPDLDAYIGQVANATGGSEE</sequence>
<dbReference type="SUPFAM" id="SSF56024">
    <property type="entry name" value="Phospholipase D/nuclease"/>
    <property type="match status" value="1"/>
</dbReference>
<organism evidence="1 2">
    <name type="scientific">Xanthomonas rydalmerensis</name>
    <dbReference type="NCBI Taxonomy" id="3046274"/>
    <lineage>
        <taxon>Bacteria</taxon>
        <taxon>Pseudomonadati</taxon>
        <taxon>Pseudomonadota</taxon>
        <taxon>Gammaproteobacteria</taxon>
        <taxon>Lysobacterales</taxon>
        <taxon>Lysobacteraceae</taxon>
        <taxon>Xanthomonas</taxon>
    </lineage>
</organism>
<accession>A0ABZ0JSF5</accession>